<feature type="region of interest" description="Disordered" evidence="1">
    <location>
        <begin position="265"/>
        <end position="346"/>
    </location>
</feature>
<name>A0AAD6ZYR7_9AGAR</name>
<feature type="compositionally biased region" description="Basic and acidic residues" evidence="1">
    <location>
        <begin position="462"/>
        <end position="475"/>
    </location>
</feature>
<dbReference type="EMBL" id="JARIHO010000022">
    <property type="protein sequence ID" value="KAJ7344067.1"/>
    <property type="molecule type" value="Genomic_DNA"/>
</dbReference>
<feature type="compositionally biased region" description="Acidic residues" evidence="1">
    <location>
        <begin position="476"/>
        <end position="491"/>
    </location>
</feature>
<feature type="compositionally biased region" description="Basic residues" evidence="1">
    <location>
        <begin position="299"/>
        <end position="310"/>
    </location>
</feature>
<evidence type="ECO:0000313" key="3">
    <source>
        <dbReference type="Proteomes" id="UP001218218"/>
    </source>
</evidence>
<proteinExistence type="predicted"/>
<protein>
    <submittedName>
        <fullName evidence="2">Uncharacterized protein</fullName>
    </submittedName>
</protein>
<accession>A0AAD6ZYR7</accession>
<feature type="compositionally biased region" description="Low complexity" evidence="1">
    <location>
        <begin position="288"/>
        <end position="298"/>
    </location>
</feature>
<feature type="compositionally biased region" description="Acidic residues" evidence="1">
    <location>
        <begin position="450"/>
        <end position="461"/>
    </location>
</feature>
<dbReference type="Proteomes" id="UP001218218">
    <property type="component" value="Unassembled WGS sequence"/>
</dbReference>
<evidence type="ECO:0000256" key="1">
    <source>
        <dbReference type="SAM" id="MobiDB-lite"/>
    </source>
</evidence>
<feature type="compositionally biased region" description="Basic residues" evidence="1">
    <location>
        <begin position="899"/>
        <end position="908"/>
    </location>
</feature>
<evidence type="ECO:0000313" key="2">
    <source>
        <dbReference type="EMBL" id="KAJ7344067.1"/>
    </source>
</evidence>
<organism evidence="2 3">
    <name type="scientific">Mycena albidolilacea</name>
    <dbReference type="NCBI Taxonomy" id="1033008"/>
    <lineage>
        <taxon>Eukaryota</taxon>
        <taxon>Fungi</taxon>
        <taxon>Dikarya</taxon>
        <taxon>Basidiomycota</taxon>
        <taxon>Agaricomycotina</taxon>
        <taxon>Agaricomycetes</taxon>
        <taxon>Agaricomycetidae</taxon>
        <taxon>Agaricales</taxon>
        <taxon>Marasmiineae</taxon>
        <taxon>Mycenaceae</taxon>
        <taxon>Mycena</taxon>
    </lineage>
</organism>
<feature type="region of interest" description="Disordered" evidence="1">
    <location>
        <begin position="76"/>
        <end position="113"/>
    </location>
</feature>
<feature type="region of interest" description="Disordered" evidence="1">
    <location>
        <begin position="422"/>
        <end position="491"/>
    </location>
</feature>
<reference evidence="2" key="1">
    <citation type="submission" date="2023-03" db="EMBL/GenBank/DDBJ databases">
        <title>Massive genome expansion in bonnet fungi (Mycena s.s.) driven by repeated elements and novel gene families across ecological guilds.</title>
        <authorList>
            <consortium name="Lawrence Berkeley National Laboratory"/>
            <person name="Harder C.B."/>
            <person name="Miyauchi S."/>
            <person name="Viragh M."/>
            <person name="Kuo A."/>
            <person name="Thoen E."/>
            <person name="Andreopoulos B."/>
            <person name="Lu D."/>
            <person name="Skrede I."/>
            <person name="Drula E."/>
            <person name="Henrissat B."/>
            <person name="Morin E."/>
            <person name="Kohler A."/>
            <person name="Barry K."/>
            <person name="LaButti K."/>
            <person name="Morin E."/>
            <person name="Salamov A."/>
            <person name="Lipzen A."/>
            <person name="Mereny Z."/>
            <person name="Hegedus B."/>
            <person name="Baldrian P."/>
            <person name="Stursova M."/>
            <person name="Weitz H."/>
            <person name="Taylor A."/>
            <person name="Grigoriev I.V."/>
            <person name="Nagy L.G."/>
            <person name="Martin F."/>
            <person name="Kauserud H."/>
        </authorList>
    </citation>
    <scope>NUCLEOTIDE SEQUENCE</scope>
    <source>
        <strain evidence="2">CBHHK002</strain>
    </source>
</reference>
<keyword evidence="3" id="KW-1185">Reference proteome</keyword>
<gene>
    <name evidence="2" type="ORF">DFH08DRAFT_1009332</name>
</gene>
<comment type="caution">
    <text evidence="2">The sequence shown here is derived from an EMBL/GenBank/DDBJ whole genome shotgun (WGS) entry which is preliminary data.</text>
</comment>
<feature type="region of interest" description="Disordered" evidence="1">
    <location>
        <begin position="890"/>
        <end position="948"/>
    </location>
</feature>
<sequence length="1037" mass="114848">MDVGSKRKDYKSREAHNVATADGAIFRTAIPENGHQMSLSDSGNTALDFFLSTPISSGADLDTAIFHPYTSIARLRKTPKRQESQAVEGGSAGLKRAGEGGGNLKGRRESEGQAAIQNVRGKGFERQRGSVERTRRLERGGAGGPGFQGSGRDLGLEAGQMYTKKHHAKLALAAETHQHYPIERRKAQDNDWEALHNGWTPRYPIPRRIAIIKKWGAAQLQTPKIGYTVPLADELYSKSTPHLFHHLNSPTHQFFLTSNAMADTVRRSARNKRPASPAGAKTRSKSNAPAPAHAALLKMKAKKTQPKSVKKTAQAEVIPDVEPEVAEEENADEDEKSLNENITEEKIEDPLVAELATEDTQNAGASVETPSTWWERHKDNIQQQAQRNPDRALTITNTAAAAASITNDSAANRRLSFRLDQDSYESDDSRSNYSTSAGVKEEMRRKQEVQDEEGGELEELQDEKGGELEGDREGDGADADDYDDCEEEEEEVALNYGLVPGPLSQQDKEGAVKARTAYQAEIQAIARRGGKKVSAVLKAIGLPVSVRASNPWNAHQVRYCAENPKPSGMSQADYRAACKAAYLELFAHLSEDEMKDPGLRADATEELMVWYRATRAVAIDNRKTSGHGMAMLRKVVDPFIHQSTLVSKTYDIIDIEIFGYAVDRFTDHAHIWGGSPVFHEANELYPGAIQQDLFDWKARIRNAVMEHRRQAEGGGAEDSSTVALHIDFARMPHEAPRDAMRRQIAKLFLNLIYVILLERGEERATLETTFKRGFPWKWSPAAVKHQLRIENWPTTLKATFPGPGFDLSHIKDGDAPADASRNKAMREMHGQLKSVYLGTEDASRATTIVSWSDEQMGLDDPRDVPIVTCADGTTLLTAASATSLIRELAKRREASTKMTKTKQPRKRKAAEPVDPEPSDRAHPKRPRRDLAAPRSNRATKMIHNPTPPAQAVFPATNLIRRAINCTYVNGQQVLSAFAVPKLHALGPAERTGPCHHDVWYYAPGPRLWKPVPDGMVSDFSPEFTDKLECLRLNIGLY</sequence>
<dbReference type="AlphaFoldDB" id="A0AAD6ZYR7"/>
<feature type="compositionally biased region" description="Acidic residues" evidence="1">
    <location>
        <begin position="319"/>
        <end position="335"/>
    </location>
</feature>
<feature type="compositionally biased region" description="Basic and acidic residues" evidence="1">
    <location>
        <begin position="439"/>
        <end position="449"/>
    </location>
</feature>